<dbReference type="Pfam" id="PF02659">
    <property type="entry name" value="Mntp"/>
    <property type="match status" value="1"/>
</dbReference>
<keyword evidence="10" id="KW-1185">Reference proteome</keyword>
<comment type="subcellular location">
    <subcellularLocation>
        <location evidence="8">Cell membrane</location>
        <topology evidence="8">Multi-pass membrane protein</topology>
    </subcellularLocation>
</comment>
<feature type="transmembrane region" description="Helical" evidence="8">
    <location>
        <begin position="107"/>
        <end position="127"/>
    </location>
</feature>
<comment type="similarity">
    <text evidence="8">Belongs to the MntP (TC 9.B.29) family.</text>
</comment>
<gene>
    <name evidence="8" type="primary">mntP</name>
    <name evidence="9" type="ORF">DEALK_12500</name>
</gene>
<dbReference type="GO" id="GO:0005384">
    <property type="term" value="F:manganese ion transmembrane transporter activity"/>
    <property type="evidence" value="ECO:0007669"/>
    <property type="project" value="UniProtKB-UniRule"/>
</dbReference>
<dbReference type="InterPro" id="IPR003810">
    <property type="entry name" value="Mntp/YtaF"/>
</dbReference>
<keyword evidence="1 8" id="KW-0813">Transport</keyword>
<comment type="caution">
    <text evidence="9">The sequence shown here is derived from an EMBL/GenBank/DDBJ whole genome shotgun (WGS) entry which is preliminary data.</text>
</comment>
<evidence type="ECO:0000256" key="8">
    <source>
        <dbReference type="HAMAP-Rule" id="MF_01521"/>
    </source>
</evidence>
<protein>
    <recommendedName>
        <fullName evidence="8">Putative manganese efflux pump MntP</fullName>
    </recommendedName>
</protein>
<keyword evidence="3 8" id="KW-0812">Transmembrane</keyword>
<dbReference type="GO" id="GO:0005886">
    <property type="term" value="C:plasma membrane"/>
    <property type="evidence" value="ECO:0007669"/>
    <property type="project" value="UniProtKB-SubCell"/>
</dbReference>
<evidence type="ECO:0000256" key="7">
    <source>
        <dbReference type="ARBA" id="ARBA00023211"/>
    </source>
</evidence>
<keyword evidence="4 8" id="KW-1133">Transmembrane helix</keyword>
<evidence type="ECO:0000256" key="3">
    <source>
        <dbReference type="ARBA" id="ARBA00022692"/>
    </source>
</evidence>
<dbReference type="HAMAP" id="MF_01521">
    <property type="entry name" value="MntP_pump"/>
    <property type="match status" value="1"/>
</dbReference>
<proteinExistence type="inferred from homology"/>
<evidence type="ECO:0000256" key="1">
    <source>
        <dbReference type="ARBA" id="ARBA00022448"/>
    </source>
</evidence>
<evidence type="ECO:0000256" key="2">
    <source>
        <dbReference type="ARBA" id="ARBA00022475"/>
    </source>
</evidence>
<keyword evidence="2 8" id="KW-1003">Cell membrane</keyword>
<name>A0A0W0GIM5_9CHLR</name>
<sequence length="186" mass="19316">MDFLAVFLIALGLSADCFAVSVCGSISMGAALDRIKALKVAVSFGFFQAGMILAGFLAGNTVVELIENFDHWLAFGLLAFIGVRMIKESFEKEAECEVVDISRGKALLSLSVATSIDSLAAGLTFAIVETGILGPAVVVGMTAFVVTLIGIAIGRRVGDLAGKRAELFGGLVLIGIGVKVLLEGLF</sequence>
<dbReference type="RefSeq" id="WP_058439392.1">
    <property type="nucleotide sequence ID" value="NZ_KQ758903.1"/>
</dbReference>
<dbReference type="Proteomes" id="UP000053947">
    <property type="component" value="Unassembled WGS sequence"/>
</dbReference>
<dbReference type="PANTHER" id="PTHR35529:SF1">
    <property type="entry name" value="MANGANESE EFFLUX PUMP MNTP-RELATED"/>
    <property type="match status" value="1"/>
</dbReference>
<keyword evidence="7 8" id="KW-0464">Manganese</keyword>
<accession>A0A0W0GIM5</accession>
<dbReference type="STRING" id="1217799.DEALK_12500"/>
<evidence type="ECO:0000256" key="6">
    <source>
        <dbReference type="ARBA" id="ARBA00023136"/>
    </source>
</evidence>
<evidence type="ECO:0000256" key="5">
    <source>
        <dbReference type="ARBA" id="ARBA00023065"/>
    </source>
</evidence>
<dbReference type="AlphaFoldDB" id="A0A0W0GIM5"/>
<feature type="transmembrane region" description="Helical" evidence="8">
    <location>
        <begin position="165"/>
        <end position="182"/>
    </location>
</feature>
<dbReference type="EMBL" id="LFDV01000002">
    <property type="protein sequence ID" value="KTB48404.1"/>
    <property type="molecule type" value="Genomic_DNA"/>
</dbReference>
<feature type="transmembrane region" description="Helical" evidence="8">
    <location>
        <begin position="6"/>
        <end position="28"/>
    </location>
</feature>
<comment type="function">
    <text evidence="8">Probably functions as a manganese efflux pump.</text>
</comment>
<keyword evidence="5 8" id="KW-0406">Ion transport</keyword>
<evidence type="ECO:0000313" key="10">
    <source>
        <dbReference type="Proteomes" id="UP000053947"/>
    </source>
</evidence>
<organism evidence="9 10">
    <name type="scientific">Dehalogenimonas alkenigignens</name>
    <dbReference type="NCBI Taxonomy" id="1217799"/>
    <lineage>
        <taxon>Bacteria</taxon>
        <taxon>Bacillati</taxon>
        <taxon>Chloroflexota</taxon>
        <taxon>Dehalococcoidia</taxon>
        <taxon>Dehalococcoidales</taxon>
        <taxon>Dehalococcoidaceae</taxon>
        <taxon>Dehalogenimonas</taxon>
    </lineage>
</organism>
<evidence type="ECO:0000313" key="9">
    <source>
        <dbReference type="EMBL" id="KTB48404.1"/>
    </source>
</evidence>
<dbReference type="OrthoDB" id="9811590at2"/>
<keyword evidence="6 8" id="KW-0472">Membrane</keyword>
<reference evidence="9 10" key="1">
    <citation type="submission" date="2015-06" db="EMBL/GenBank/DDBJ databases">
        <title>Genome sequence of the organohalide-respiring Dehalogenimonas alkenigignens type strain (IP3-3T).</title>
        <authorList>
            <person name="Key T.A."/>
            <person name="Richmond D.P."/>
            <person name="Bowman K.S."/>
            <person name="Cho Y.-J."/>
            <person name="Chun J."/>
            <person name="da Costa M.S."/>
            <person name="Rainey F.A."/>
            <person name="Moe W.M."/>
        </authorList>
    </citation>
    <scope>NUCLEOTIDE SEQUENCE [LARGE SCALE GENOMIC DNA]</scope>
    <source>
        <strain evidence="9 10">IP3-3</strain>
    </source>
</reference>
<feature type="transmembrane region" description="Helical" evidence="8">
    <location>
        <begin position="40"/>
        <end position="63"/>
    </location>
</feature>
<feature type="transmembrane region" description="Helical" evidence="8">
    <location>
        <begin position="69"/>
        <end position="86"/>
    </location>
</feature>
<dbReference type="PANTHER" id="PTHR35529">
    <property type="entry name" value="MANGANESE EFFLUX PUMP MNTP-RELATED"/>
    <property type="match status" value="1"/>
</dbReference>
<evidence type="ECO:0000256" key="4">
    <source>
        <dbReference type="ARBA" id="ARBA00022989"/>
    </source>
</evidence>
<dbReference type="InterPro" id="IPR022929">
    <property type="entry name" value="Put_MntP"/>
</dbReference>
<feature type="transmembrane region" description="Helical" evidence="8">
    <location>
        <begin position="133"/>
        <end position="153"/>
    </location>
</feature>
<dbReference type="PATRIC" id="fig|1217799.6.peg.1295"/>